<dbReference type="AlphaFoldDB" id="A0A9W8ML63"/>
<feature type="coiled-coil region" evidence="1">
    <location>
        <begin position="373"/>
        <end position="407"/>
    </location>
</feature>
<feature type="region of interest" description="Disordered" evidence="2">
    <location>
        <begin position="63"/>
        <end position="101"/>
    </location>
</feature>
<dbReference type="EMBL" id="JANBPK010000207">
    <property type="protein sequence ID" value="KAJ2936020.1"/>
    <property type="molecule type" value="Genomic_DNA"/>
</dbReference>
<feature type="region of interest" description="Disordered" evidence="2">
    <location>
        <begin position="1"/>
        <end position="44"/>
    </location>
</feature>
<protein>
    <submittedName>
        <fullName evidence="3">Uncharacterized protein</fullName>
    </submittedName>
</protein>
<dbReference type="Proteomes" id="UP001140091">
    <property type="component" value="Unassembled WGS sequence"/>
</dbReference>
<evidence type="ECO:0000256" key="1">
    <source>
        <dbReference type="SAM" id="Coils"/>
    </source>
</evidence>
<comment type="caution">
    <text evidence="3">The sequence shown here is derived from an EMBL/GenBank/DDBJ whole genome shotgun (WGS) entry which is preliminary data.</text>
</comment>
<dbReference type="OrthoDB" id="3062477at2759"/>
<feature type="compositionally biased region" description="Low complexity" evidence="2">
    <location>
        <begin position="11"/>
        <end position="23"/>
    </location>
</feature>
<name>A0A9W8ML63_9AGAR</name>
<evidence type="ECO:0000313" key="4">
    <source>
        <dbReference type="Proteomes" id="UP001140091"/>
    </source>
</evidence>
<organism evidence="3 4">
    <name type="scientific">Candolleomyces eurysporus</name>
    <dbReference type="NCBI Taxonomy" id="2828524"/>
    <lineage>
        <taxon>Eukaryota</taxon>
        <taxon>Fungi</taxon>
        <taxon>Dikarya</taxon>
        <taxon>Basidiomycota</taxon>
        <taxon>Agaricomycotina</taxon>
        <taxon>Agaricomycetes</taxon>
        <taxon>Agaricomycetidae</taxon>
        <taxon>Agaricales</taxon>
        <taxon>Agaricineae</taxon>
        <taxon>Psathyrellaceae</taxon>
        <taxon>Candolleomyces</taxon>
    </lineage>
</organism>
<proteinExistence type="predicted"/>
<reference evidence="3" key="1">
    <citation type="submission" date="2022-06" db="EMBL/GenBank/DDBJ databases">
        <title>Genome Sequence of Candolleomyces eurysporus.</title>
        <authorList>
            <person name="Buettner E."/>
        </authorList>
    </citation>
    <scope>NUCLEOTIDE SEQUENCE</scope>
    <source>
        <strain evidence="3">VTCC 930004</strain>
    </source>
</reference>
<feature type="non-terminal residue" evidence="3">
    <location>
        <position position="430"/>
    </location>
</feature>
<accession>A0A9W8ML63</accession>
<keyword evidence="4" id="KW-1185">Reference proteome</keyword>
<sequence>MYSLHLPLANGQGPTTPVPTTQPLANGQGPTTPVPATQPLPNSDQVPAVRAAQSLANINAAPGQAPVTAPATQPLPSATHPPVVEPTQQNQPRKLAELEEEGAGIPEDEFEKLMDALDEDAAAADADAMNIDKEGVVEIPEAGFKRHFPDVWEKLSAEQCQALITKATRAWNTFIKYNRPLGEQIRCWAQWHADFLPQAGSHSLMMAASLFILGNGRTVCHYHTVYNRGQNPINNINPGTRNEKLEVEVTGVPYQTKPDAICSYDTLLLSPDSNLPPRAKNPNFTLKNVLAFFPKQDGFCVLHCGCELEPTLLDLYFWKTMKIKSISTEKAERLGRPMKPRDRAFLCHVLDYLCVDIRSLYSIDVKGSPSSCIDQRKDHIRELLKSVQEMEAEAKREEERAREQAGHQDEALYRELAAVEIVDINSDSDA</sequence>
<gene>
    <name evidence="3" type="ORF">H1R20_g1074</name>
</gene>
<evidence type="ECO:0000256" key="2">
    <source>
        <dbReference type="SAM" id="MobiDB-lite"/>
    </source>
</evidence>
<keyword evidence="1" id="KW-0175">Coiled coil</keyword>
<evidence type="ECO:0000313" key="3">
    <source>
        <dbReference type="EMBL" id="KAJ2936020.1"/>
    </source>
</evidence>